<protein>
    <submittedName>
        <fullName evidence="9">MFS transporter</fullName>
    </submittedName>
</protein>
<dbReference type="Pfam" id="PF07690">
    <property type="entry name" value="MFS_1"/>
    <property type="match status" value="1"/>
</dbReference>
<comment type="subcellular location">
    <subcellularLocation>
        <location evidence="1">Cell membrane</location>
        <topology evidence="1">Multi-pass membrane protein</topology>
    </subcellularLocation>
</comment>
<evidence type="ECO:0000256" key="3">
    <source>
        <dbReference type="ARBA" id="ARBA00022448"/>
    </source>
</evidence>
<gene>
    <name evidence="9" type="ORF">ACFPOF_00390</name>
</gene>
<evidence type="ECO:0000256" key="5">
    <source>
        <dbReference type="ARBA" id="ARBA00022989"/>
    </source>
</evidence>
<evidence type="ECO:0000313" key="9">
    <source>
        <dbReference type="EMBL" id="MFC5401188.1"/>
    </source>
</evidence>
<feature type="transmembrane region" description="Helical" evidence="7">
    <location>
        <begin position="110"/>
        <end position="130"/>
    </location>
</feature>
<evidence type="ECO:0000259" key="8">
    <source>
        <dbReference type="PROSITE" id="PS50850"/>
    </source>
</evidence>
<feature type="transmembrane region" description="Helical" evidence="7">
    <location>
        <begin position="261"/>
        <end position="280"/>
    </location>
</feature>
<evidence type="ECO:0000256" key="6">
    <source>
        <dbReference type="ARBA" id="ARBA00023136"/>
    </source>
</evidence>
<organism evidence="9 10">
    <name type="scientific">Cohnella soli</name>
    <dbReference type="NCBI Taxonomy" id="425005"/>
    <lineage>
        <taxon>Bacteria</taxon>
        <taxon>Bacillati</taxon>
        <taxon>Bacillota</taxon>
        <taxon>Bacilli</taxon>
        <taxon>Bacillales</taxon>
        <taxon>Paenibacillaceae</taxon>
        <taxon>Cohnella</taxon>
    </lineage>
</organism>
<reference evidence="10" key="1">
    <citation type="journal article" date="2019" name="Int. J. Syst. Evol. Microbiol.">
        <title>The Global Catalogue of Microorganisms (GCM) 10K type strain sequencing project: providing services to taxonomists for standard genome sequencing and annotation.</title>
        <authorList>
            <consortium name="The Broad Institute Genomics Platform"/>
            <consortium name="The Broad Institute Genome Sequencing Center for Infectious Disease"/>
            <person name="Wu L."/>
            <person name="Ma J."/>
        </authorList>
    </citation>
    <scope>NUCLEOTIDE SEQUENCE [LARGE SCALE GENOMIC DNA]</scope>
    <source>
        <strain evidence="10">CGMCC 1.18575</strain>
    </source>
</reference>
<feature type="transmembrane region" description="Helical" evidence="7">
    <location>
        <begin position="383"/>
        <end position="403"/>
    </location>
</feature>
<dbReference type="Proteomes" id="UP001596113">
    <property type="component" value="Unassembled WGS sequence"/>
</dbReference>
<comment type="caution">
    <text evidence="9">The sequence shown here is derived from an EMBL/GenBank/DDBJ whole genome shotgun (WGS) entry which is preliminary data.</text>
</comment>
<dbReference type="PROSITE" id="PS50850">
    <property type="entry name" value="MFS"/>
    <property type="match status" value="1"/>
</dbReference>
<feature type="transmembrane region" description="Helical" evidence="7">
    <location>
        <begin position="292"/>
        <end position="312"/>
    </location>
</feature>
<feature type="transmembrane region" description="Helical" evidence="7">
    <location>
        <begin position="142"/>
        <end position="161"/>
    </location>
</feature>
<dbReference type="InterPro" id="IPR036259">
    <property type="entry name" value="MFS_trans_sf"/>
</dbReference>
<name>A0ABW0HJX2_9BACL</name>
<feature type="transmembrane region" description="Helical" evidence="7">
    <location>
        <begin position="225"/>
        <end position="249"/>
    </location>
</feature>
<dbReference type="EMBL" id="JBHSMI010000001">
    <property type="protein sequence ID" value="MFC5401188.1"/>
    <property type="molecule type" value="Genomic_DNA"/>
</dbReference>
<keyword evidence="3" id="KW-0813">Transport</keyword>
<evidence type="ECO:0000256" key="4">
    <source>
        <dbReference type="ARBA" id="ARBA00022692"/>
    </source>
</evidence>
<sequence>MDWEKQRGTMMARLIFLGCVAYLAVGLGQLALGTIMEPMVDAYGVKYGDGGQLVMNQFMGGMFGVLMTPWLIGRLGRKRLLLGAFTVVIIAEAVYATQPAWSVMLVTAPFAGLGLGMTEAIVGSIVISSADPERANRAMSRIEVFFSAGALIMPFVGAWLIANGMWVAAFIVVSVLMVVTFMLWTIFWPNIVGDKGIGGDSASDEGEDTVGKGVVTAAIRRRGKLVLALGALYFLVYVGTEMSFVHYLPSLLVNGNGLSDSTASLSLSVYWGAMVIGRLVSGHAADRWGGGLYMIVTCVSCAVIFIVLGGLHTTEATFVLTLLAGLAMSGMFSVALVFTNHVVPGVTERTTSLLMASGGIGGALLPKLTGWFLDEHGMDATRWLFAGMAIVMLAVIVAQLTAARGLGARLARG</sequence>
<feature type="transmembrane region" description="Helical" evidence="7">
    <location>
        <begin position="53"/>
        <end position="73"/>
    </location>
</feature>
<dbReference type="InterPro" id="IPR011701">
    <property type="entry name" value="MFS"/>
</dbReference>
<keyword evidence="6 7" id="KW-0472">Membrane</keyword>
<feature type="transmembrane region" description="Helical" evidence="7">
    <location>
        <begin position="167"/>
        <end position="187"/>
    </location>
</feature>
<dbReference type="RefSeq" id="WP_378128508.1">
    <property type="nucleotide sequence ID" value="NZ_JBHSMI010000001.1"/>
</dbReference>
<feature type="transmembrane region" description="Helical" evidence="7">
    <location>
        <begin position="12"/>
        <end position="33"/>
    </location>
</feature>
<keyword evidence="10" id="KW-1185">Reference proteome</keyword>
<comment type="similarity">
    <text evidence="2">Belongs to the major facilitator superfamily.</text>
</comment>
<accession>A0ABW0HJX2</accession>
<feature type="domain" description="Major facilitator superfamily (MFS) profile" evidence="8">
    <location>
        <begin position="14"/>
        <end position="404"/>
    </location>
</feature>
<feature type="transmembrane region" description="Helical" evidence="7">
    <location>
        <begin position="351"/>
        <end position="371"/>
    </location>
</feature>
<keyword evidence="4 7" id="KW-0812">Transmembrane</keyword>
<evidence type="ECO:0000256" key="7">
    <source>
        <dbReference type="SAM" id="Phobius"/>
    </source>
</evidence>
<dbReference type="Gene3D" id="1.20.1250.20">
    <property type="entry name" value="MFS general substrate transporter like domains"/>
    <property type="match status" value="2"/>
</dbReference>
<keyword evidence="5 7" id="KW-1133">Transmembrane helix</keyword>
<evidence type="ECO:0000313" key="10">
    <source>
        <dbReference type="Proteomes" id="UP001596113"/>
    </source>
</evidence>
<dbReference type="InterPro" id="IPR020846">
    <property type="entry name" value="MFS_dom"/>
</dbReference>
<dbReference type="SUPFAM" id="SSF103473">
    <property type="entry name" value="MFS general substrate transporter"/>
    <property type="match status" value="1"/>
</dbReference>
<evidence type="ECO:0000256" key="1">
    <source>
        <dbReference type="ARBA" id="ARBA00004651"/>
    </source>
</evidence>
<evidence type="ECO:0000256" key="2">
    <source>
        <dbReference type="ARBA" id="ARBA00008335"/>
    </source>
</evidence>
<feature type="transmembrane region" description="Helical" evidence="7">
    <location>
        <begin position="318"/>
        <end position="339"/>
    </location>
</feature>
<dbReference type="PANTHER" id="PTHR23514">
    <property type="entry name" value="BYPASS OF STOP CODON PROTEIN 6"/>
    <property type="match status" value="1"/>
</dbReference>
<feature type="transmembrane region" description="Helical" evidence="7">
    <location>
        <begin position="80"/>
        <end position="98"/>
    </location>
</feature>
<dbReference type="PANTHER" id="PTHR23514:SF3">
    <property type="entry name" value="BYPASS OF STOP CODON PROTEIN 6"/>
    <property type="match status" value="1"/>
</dbReference>
<proteinExistence type="inferred from homology"/>
<dbReference type="InterPro" id="IPR051788">
    <property type="entry name" value="MFS_Transporter"/>
</dbReference>